<keyword evidence="2" id="KW-1185">Reference proteome</keyword>
<protein>
    <submittedName>
        <fullName evidence="1">Uncharacterized protein</fullName>
    </submittedName>
</protein>
<dbReference type="AlphaFoldDB" id="A0A927GAU8"/>
<dbReference type="Proteomes" id="UP000598820">
    <property type="component" value="Unassembled WGS sequence"/>
</dbReference>
<evidence type="ECO:0000313" key="2">
    <source>
        <dbReference type="Proteomes" id="UP000598820"/>
    </source>
</evidence>
<reference evidence="1" key="1">
    <citation type="submission" date="2020-09" db="EMBL/GenBank/DDBJ databases">
        <authorList>
            <person name="Kim M.K."/>
        </authorList>
    </citation>
    <scope>NUCLEOTIDE SEQUENCE</scope>
    <source>
        <strain evidence="1">BT702</strain>
    </source>
</reference>
<sequence length="51" mass="5916">MATKTKRLVDLAQKLMQDKKQLAEYYQSGDESRKPASIKFVKPFSLPTKRD</sequence>
<gene>
    <name evidence="1" type="ORF">IC229_34860</name>
</gene>
<proteinExistence type="predicted"/>
<comment type="caution">
    <text evidence="1">The sequence shown here is derived from an EMBL/GenBank/DDBJ whole genome shotgun (WGS) entry which is preliminary data.</text>
</comment>
<evidence type="ECO:0000313" key="1">
    <source>
        <dbReference type="EMBL" id="MBD2705832.1"/>
    </source>
</evidence>
<organism evidence="1 2">
    <name type="scientific">Spirosoma profusum</name>
    <dbReference type="NCBI Taxonomy" id="2771354"/>
    <lineage>
        <taxon>Bacteria</taxon>
        <taxon>Pseudomonadati</taxon>
        <taxon>Bacteroidota</taxon>
        <taxon>Cytophagia</taxon>
        <taxon>Cytophagales</taxon>
        <taxon>Cytophagaceae</taxon>
        <taxon>Spirosoma</taxon>
    </lineage>
</organism>
<dbReference type="RefSeq" id="WP_190893622.1">
    <property type="nucleotide sequence ID" value="NZ_JACWZY010000075.1"/>
</dbReference>
<name>A0A927GAU8_9BACT</name>
<dbReference type="EMBL" id="JACWZY010000075">
    <property type="protein sequence ID" value="MBD2705832.1"/>
    <property type="molecule type" value="Genomic_DNA"/>
</dbReference>
<accession>A0A927GAU8</accession>